<dbReference type="Pfam" id="PF06276">
    <property type="entry name" value="FhuF"/>
    <property type="match status" value="1"/>
</dbReference>
<dbReference type="RefSeq" id="WP_096653903.1">
    <property type="nucleotide sequence ID" value="NZ_NWUX01000021.1"/>
</dbReference>
<name>A0A2A4HHK7_9GAMM</name>
<dbReference type="InterPro" id="IPR008090">
    <property type="entry name" value="Fe_iron_reduct"/>
</dbReference>
<accession>A0A2A4HHK7</accession>
<sequence length="263" mass="29704">MIELLTPIFRGEWAHYGEGLICKEASGNSTYLIADLLNEPEKVEDILLRRARFYGVDDLRPVASIWLLKYVTLLIPPVAVAATVLQHGFPVRPQDISVILDDDATPVTFVIPQLGESIAGLGTQQRYAPLLKEHLQPLIAYLFSCSGVPSKILWGNVSRRLETILTLAQRIETLSPGTTQRVTIDKEFLLERRTWPENERNPMFGSKRQTTRVTESGEVPVQLHRHCCLDYLLPEGSYCGLCPLSPEFRRRKKRVPSTKLNAD</sequence>
<dbReference type="EMBL" id="NWUX01000021">
    <property type="protein sequence ID" value="PCF94270.1"/>
    <property type="molecule type" value="Genomic_DNA"/>
</dbReference>
<evidence type="ECO:0000313" key="2">
    <source>
        <dbReference type="EMBL" id="PCF94270.1"/>
    </source>
</evidence>
<dbReference type="InterPro" id="IPR022770">
    <property type="entry name" value="IucA/IucC-like_C"/>
</dbReference>
<gene>
    <name evidence="2" type="primary">fhuF</name>
    <name evidence="2" type="ORF">CPA45_17965</name>
</gene>
<proteinExistence type="predicted"/>
<comment type="caution">
    <text evidence="2">The sequence shown here is derived from an EMBL/GenBank/DDBJ whole genome shotgun (WGS) entry which is preliminary data.</text>
</comment>
<evidence type="ECO:0000259" key="1">
    <source>
        <dbReference type="Pfam" id="PF06276"/>
    </source>
</evidence>
<keyword evidence="3" id="KW-1185">Reference proteome</keyword>
<dbReference type="OrthoDB" id="8993954at2"/>
<feature type="domain" description="Aerobactin siderophore biosynthesis IucA/IucC-like C-terminal" evidence="1">
    <location>
        <begin position="64"/>
        <end position="210"/>
    </location>
</feature>
<dbReference type="NCBIfam" id="TIGR03951">
    <property type="entry name" value="Fe_III_red_FhuF"/>
    <property type="match status" value="1"/>
</dbReference>
<organism evidence="2 3">
    <name type="scientific">Vreelandella nigrificans</name>
    <dbReference type="NCBI Taxonomy" id="2042704"/>
    <lineage>
        <taxon>Bacteria</taxon>
        <taxon>Pseudomonadati</taxon>
        <taxon>Pseudomonadota</taxon>
        <taxon>Gammaproteobacteria</taxon>
        <taxon>Oceanospirillales</taxon>
        <taxon>Halomonadaceae</taxon>
        <taxon>Vreelandella</taxon>
    </lineage>
</organism>
<reference evidence="3" key="1">
    <citation type="submission" date="2017-09" db="EMBL/GenBank/DDBJ databases">
        <authorList>
            <person name="Cho G.-S."/>
            <person name="Oguntoyinbo F.A."/>
            <person name="Cnockaert M."/>
            <person name="Kabisch J."/>
            <person name="Neve H."/>
            <person name="Bockelmann W."/>
            <person name="Wenning M."/>
            <person name="Franz C.M."/>
            <person name="Vandamme P."/>
        </authorList>
    </citation>
    <scope>NUCLEOTIDE SEQUENCE [LARGE SCALE GENOMIC DNA]</scope>
    <source>
        <strain evidence="3">MBT G8648</strain>
    </source>
</reference>
<dbReference type="AlphaFoldDB" id="A0A2A4HHK7"/>
<dbReference type="Proteomes" id="UP000218677">
    <property type="component" value="Unassembled WGS sequence"/>
</dbReference>
<protein>
    <submittedName>
        <fullName evidence="2">Siderophore-iron reductase FhuF</fullName>
    </submittedName>
</protein>
<dbReference type="GO" id="GO:0003824">
    <property type="term" value="F:catalytic activity"/>
    <property type="evidence" value="ECO:0007669"/>
    <property type="project" value="UniProtKB-ARBA"/>
</dbReference>
<evidence type="ECO:0000313" key="3">
    <source>
        <dbReference type="Proteomes" id="UP000218677"/>
    </source>
</evidence>